<sequence length="275" mass="29313">MAQAIGPPPMACGAPFQLPPGLEYRCSFMGGWSSSAATDAAGWPGEASAEHAHNTLPTAIEEAVVGYVGDKVTDQVEQMWKAGKDMLNGVENSQRQQAEAVSQEIAKCLERQRALEMENRQFKEIFADMAGQLSFLETVLGARGGTPAPGGPAPPRCQAAAPAVPLAQAGGPPCDSVQARPTTLSLADALLASPAAEPRSVEGASSTEADPAAQDQVKHKGAPPNDEALETRGRRDKPQQQQPQQPQPQQWEQQQAQAQMQMQLQQPQPQPQQQR</sequence>
<protein>
    <submittedName>
        <fullName evidence="2">Uncharacterized protein</fullName>
    </submittedName>
</protein>
<accession>A0A7S1PKK0</accession>
<dbReference type="AlphaFoldDB" id="A0A7S1PKK0"/>
<feature type="compositionally biased region" description="Basic and acidic residues" evidence="1">
    <location>
        <begin position="229"/>
        <end position="238"/>
    </location>
</feature>
<feature type="compositionally biased region" description="Low complexity" evidence="1">
    <location>
        <begin position="239"/>
        <end position="275"/>
    </location>
</feature>
<gene>
    <name evidence="2" type="ORF">ACAT0790_LOCUS1440</name>
</gene>
<evidence type="ECO:0000256" key="1">
    <source>
        <dbReference type="SAM" id="MobiDB-lite"/>
    </source>
</evidence>
<proteinExistence type="predicted"/>
<evidence type="ECO:0000313" key="2">
    <source>
        <dbReference type="EMBL" id="CAD9088157.1"/>
    </source>
</evidence>
<name>A0A7S1PKK0_ALECA</name>
<organism evidence="2">
    <name type="scientific">Alexandrium catenella</name>
    <name type="common">Red tide dinoflagellate</name>
    <name type="synonym">Gonyaulax catenella</name>
    <dbReference type="NCBI Taxonomy" id="2925"/>
    <lineage>
        <taxon>Eukaryota</taxon>
        <taxon>Sar</taxon>
        <taxon>Alveolata</taxon>
        <taxon>Dinophyceae</taxon>
        <taxon>Gonyaulacales</taxon>
        <taxon>Pyrocystaceae</taxon>
        <taxon>Alexandrium</taxon>
    </lineage>
</organism>
<feature type="region of interest" description="Disordered" evidence="1">
    <location>
        <begin position="194"/>
        <end position="275"/>
    </location>
</feature>
<reference evidence="2" key="1">
    <citation type="submission" date="2021-01" db="EMBL/GenBank/DDBJ databases">
        <authorList>
            <person name="Corre E."/>
            <person name="Pelletier E."/>
            <person name="Niang G."/>
            <person name="Scheremetjew M."/>
            <person name="Finn R."/>
            <person name="Kale V."/>
            <person name="Holt S."/>
            <person name="Cochrane G."/>
            <person name="Meng A."/>
            <person name="Brown T."/>
            <person name="Cohen L."/>
        </authorList>
    </citation>
    <scope>NUCLEOTIDE SEQUENCE</scope>
    <source>
        <strain evidence="2">OF101</strain>
    </source>
</reference>
<dbReference type="EMBL" id="HBGE01002320">
    <property type="protein sequence ID" value="CAD9088157.1"/>
    <property type="molecule type" value="Transcribed_RNA"/>
</dbReference>